<feature type="transmembrane region" description="Helical" evidence="9">
    <location>
        <begin position="673"/>
        <end position="691"/>
    </location>
</feature>
<feature type="transmembrane region" description="Helical" evidence="9">
    <location>
        <begin position="556"/>
        <end position="575"/>
    </location>
</feature>
<dbReference type="Gene3D" id="1.20.1510.10">
    <property type="entry name" value="Cation efflux protein transmembrane domain"/>
    <property type="match status" value="1"/>
</dbReference>
<dbReference type="InterPro" id="IPR058533">
    <property type="entry name" value="Cation_efflux_TM"/>
</dbReference>
<dbReference type="GO" id="GO:0005385">
    <property type="term" value="F:zinc ion transmembrane transporter activity"/>
    <property type="evidence" value="ECO:0007669"/>
    <property type="project" value="InterPro"/>
</dbReference>
<dbReference type="PANTHER" id="PTHR45755:SF4">
    <property type="entry name" value="ZINC TRANSPORTER 7"/>
    <property type="match status" value="1"/>
</dbReference>
<feature type="domain" description="Cation efflux protein transmembrane" evidence="10">
    <location>
        <begin position="488"/>
        <end position="698"/>
    </location>
</feature>
<keyword evidence="3" id="KW-0813">Transport</keyword>
<feature type="transmembrane region" description="Helical" evidence="9">
    <location>
        <begin position="34"/>
        <end position="56"/>
    </location>
</feature>
<dbReference type="EMBL" id="LWDE02000446">
    <property type="protein sequence ID" value="KAE8247623.1"/>
    <property type="molecule type" value="Genomic_DNA"/>
</dbReference>
<feature type="transmembrane region" description="Helical" evidence="9">
    <location>
        <begin position="348"/>
        <end position="365"/>
    </location>
</feature>
<keyword evidence="12" id="KW-1185">Reference proteome</keyword>
<keyword evidence="4 9" id="KW-0812">Transmembrane</keyword>
<evidence type="ECO:0000256" key="7">
    <source>
        <dbReference type="ARBA" id="ARBA00023136"/>
    </source>
</evidence>
<feature type="transmembrane region" description="Helical" evidence="9">
    <location>
        <begin position="176"/>
        <end position="195"/>
    </location>
</feature>
<dbReference type="GO" id="GO:0006882">
    <property type="term" value="P:intracellular zinc ion homeostasis"/>
    <property type="evidence" value="ECO:0007669"/>
    <property type="project" value="InterPro"/>
</dbReference>
<feature type="region of interest" description="Disordered" evidence="8">
    <location>
        <begin position="614"/>
        <end position="633"/>
    </location>
</feature>
<dbReference type="Pfam" id="PF01545">
    <property type="entry name" value="Cation_efflux"/>
    <property type="match status" value="1"/>
</dbReference>
<evidence type="ECO:0000256" key="3">
    <source>
        <dbReference type="ARBA" id="ARBA00022448"/>
    </source>
</evidence>
<evidence type="ECO:0000256" key="4">
    <source>
        <dbReference type="ARBA" id="ARBA00022692"/>
    </source>
</evidence>
<feature type="transmembrane region" description="Helical" evidence="9">
    <location>
        <begin position="641"/>
        <end position="661"/>
    </location>
</feature>
<dbReference type="GO" id="GO:0031410">
    <property type="term" value="C:cytoplasmic vesicle"/>
    <property type="evidence" value="ECO:0007669"/>
    <property type="project" value="TreeGrafter"/>
</dbReference>
<dbReference type="GO" id="GO:1904257">
    <property type="term" value="P:zinc ion import into Golgi lumen"/>
    <property type="evidence" value="ECO:0007669"/>
    <property type="project" value="TreeGrafter"/>
</dbReference>
<dbReference type="InterPro" id="IPR002524">
    <property type="entry name" value="Cation_efflux"/>
</dbReference>
<dbReference type="GO" id="GO:0005794">
    <property type="term" value="C:Golgi apparatus"/>
    <property type="evidence" value="ECO:0007669"/>
    <property type="project" value="TreeGrafter"/>
</dbReference>
<dbReference type="Proteomes" id="UP000077684">
    <property type="component" value="Unassembled WGS sequence"/>
</dbReference>
<dbReference type="SUPFAM" id="SSF161111">
    <property type="entry name" value="Cation efflux protein transmembrane domain-like"/>
    <property type="match status" value="1"/>
</dbReference>
<dbReference type="FunFam" id="1.20.1510.10:FF:000014">
    <property type="entry name" value="Cation efflux protein/ zinc transporter"/>
    <property type="match status" value="1"/>
</dbReference>
<reference evidence="11" key="1">
    <citation type="submission" date="2016-04" db="EMBL/GenBank/DDBJ databases">
        <authorList>
            <person name="Nguyen H.D."/>
            <person name="Samba Siva P."/>
            <person name="Cullis J."/>
            <person name="Levesque C.A."/>
            <person name="Hambleton S."/>
        </authorList>
    </citation>
    <scope>NUCLEOTIDE SEQUENCE</scope>
    <source>
        <strain evidence="11">DAOMC 236426</strain>
    </source>
</reference>
<evidence type="ECO:0000313" key="12">
    <source>
        <dbReference type="Proteomes" id="UP000077684"/>
    </source>
</evidence>
<evidence type="ECO:0000256" key="2">
    <source>
        <dbReference type="ARBA" id="ARBA00008873"/>
    </source>
</evidence>
<feature type="compositionally biased region" description="Gly residues" evidence="8">
    <location>
        <begin position="904"/>
        <end position="916"/>
    </location>
</feature>
<evidence type="ECO:0000259" key="10">
    <source>
        <dbReference type="Pfam" id="PF01545"/>
    </source>
</evidence>
<keyword evidence="5 9" id="KW-1133">Transmembrane helix</keyword>
<feature type="transmembrane region" description="Helical" evidence="9">
    <location>
        <begin position="486"/>
        <end position="506"/>
    </location>
</feature>
<keyword evidence="7 9" id="KW-0472">Membrane</keyword>
<dbReference type="GO" id="GO:0016020">
    <property type="term" value="C:membrane"/>
    <property type="evidence" value="ECO:0007669"/>
    <property type="project" value="UniProtKB-SubCell"/>
</dbReference>
<feature type="transmembrane region" description="Helical" evidence="9">
    <location>
        <begin position="76"/>
        <end position="102"/>
    </location>
</feature>
<dbReference type="PANTHER" id="PTHR45755">
    <property type="match status" value="1"/>
</dbReference>
<evidence type="ECO:0000256" key="8">
    <source>
        <dbReference type="SAM" id="MobiDB-lite"/>
    </source>
</evidence>
<name>A0A8X7MSG3_9BASI</name>
<feature type="transmembrane region" description="Helical" evidence="9">
    <location>
        <begin position="301"/>
        <end position="328"/>
    </location>
</feature>
<feature type="compositionally biased region" description="Basic residues" evidence="8">
    <location>
        <begin position="966"/>
        <end position="976"/>
    </location>
</feature>
<proteinExistence type="inferred from homology"/>
<feature type="transmembrane region" description="Helical" evidence="9">
    <location>
        <begin position="386"/>
        <end position="415"/>
    </location>
</feature>
<comment type="subcellular location">
    <subcellularLocation>
        <location evidence="1">Membrane</location>
        <topology evidence="1">Multi-pass membrane protein</topology>
    </subcellularLocation>
</comment>
<dbReference type="AlphaFoldDB" id="A0A8X7MSG3"/>
<dbReference type="InterPro" id="IPR027469">
    <property type="entry name" value="Cation_efflux_TMD_sf"/>
</dbReference>
<feature type="compositionally biased region" description="Gly residues" evidence="8">
    <location>
        <begin position="829"/>
        <end position="843"/>
    </location>
</feature>
<feature type="compositionally biased region" description="Polar residues" evidence="8">
    <location>
        <begin position="928"/>
        <end position="945"/>
    </location>
</feature>
<dbReference type="InterPro" id="IPR045316">
    <property type="entry name" value="Msc2-like"/>
</dbReference>
<feature type="region of interest" description="Disordered" evidence="8">
    <location>
        <begin position="826"/>
        <end position="987"/>
    </location>
</feature>
<evidence type="ECO:0000256" key="1">
    <source>
        <dbReference type="ARBA" id="ARBA00004141"/>
    </source>
</evidence>
<sequence>MASSSDPRTRGTFKLDSIYEGAHALGRNRIPVDLLLGLLLTKTVLASAALLARHWLLTNHSEAAHGVNTSSSDGGLLLSHGVSAWAITTLALSIGAVVQAVWFRIWEWAAVVKRMDPHLAKLPQCIGILGALVFVHTLLWIMTLSHIPATNVLIFTQYCDVWAADMVRSNASRKSAGYSILIAILISFLASVASGPSDITSSFLSRHSSSAFPPDFDYDDELDMPKSLRGARPAGLAPPSYLRAASAIHEQREKGILPAGASSPLGVLVGHALLVLYALLTIEKERAMVVASRETGGRRRAMVLATVAAAAITVPFGILGSLVGLPTFPSLSSLTPSLNPANAVGSHLAAYVLIALGVVVLDPLMATTLQTHASVKTGVQHGWPMAVLACMLVGFVGFGVPTSLATICAGGFVGWGLNNILTYSPEFNGGTSFQRTHSHRDSDLRGVDRNADAAVLANLGRSTRSFLTAARRHINTILASPDSRKIFQFLCLNLAFMGVQLAWGVWTNSLGLISDAIHMFFDCAAIGMGLFASVMANWKTDGTFTMGYSRVETLSGFANGVFLILISVFIVFEAVQRIIEPPVMHNTTQLLVVSGMGLLVNLFGMFAMGGHHHHGHGHSHGHDHGHDHGHGHGHSHNMMGVYLHVMADTLGSVGVIISTLLIEYYGWTGFDPIASLFIAVMIVGSVIPLVLDAGRILVLDLGEEKEKEVLDALAELEHIEGVASYSNPRFWPKDAESYIGTIRLQVQTVYLSETDGPSDKITPVTSLLPTSSPVHNFGGPNNKGGGDLATVVEPERLVRTVERHLKSHIHGLQSVTVQLELSAPLRSPGGAGGGGGVGAGNGGLSPVDLSRSDSGGAGYGHGHRQYGSGNGSGNGNSNSSSPTTTLLPYRPESKISLASPAYGPGEGAGGGGGFWGGADAARAGPPSRSGSMISQTSVSPTQSRGVGQGLEGNGHAHAHGNEHNHGHGHGPQHSHGHGHDHSHGHAH</sequence>
<comment type="similarity">
    <text evidence="2">Belongs to the cation diffusion facilitator (CDF) transporter (TC 2.A.4) family. SLC30A subfamily.</text>
</comment>
<evidence type="ECO:0000256" key="9">
    <source>
        <dbReference type="SAM" id="Phobius"/>
    </source>
</evidence>
<feature type="compositionally biased region" description="Basic and acidic residues" evidence="8">
    <location>
        <begin position="977"/>
        <end position="987"/>
    </location>
</feature>
<protein>
    <recommendedName>
        <fullName evidence="10">Cation efflux protein transmembrane domain-containing protein</fullName>
    </recommendedName>
</protein>
<organism evidence="11 12">
    <name type="scientific">Tilletia controversa</name>
    <name type="common">dwarf bunt fungus</name>
    <dbReference type="NCBI Taxonomy" id="13291"/>
    <lineage>
        <taxon>Eukaryota</taxon>
        <taxon>Fungi</taxon>
        <taxon>Dikarya</taxon>
        <taxon>Basidiomycota</taxon>
        <taxon>Ustilaginomycotina</taxon>
        <taxon>Exobasidiomycetes</taxon>
        <taxon>Tilletiales</taxon>
        <taxon>Tilletiaceae</taxon>
        <taxon>Tilletia</taxon>
    </lineage>
</organism>
<evidence type="ECO:0000313" key="11">
    <source>
        <dbReference type="EMBL" id="KAE8247623.1"/>
    </source>
</evidence>
<reference evidence="11" key="2">
    <citation type="journal article" date="2019" name="IMA Fungus">
        <title>Genome sequencing and comparison of five Tilletia species to identify candidate genes for the detection of regulated species infecting wheat.</title>
        <authorList>
            <person name="Nguyen H.D.T."/>
            <person name="Sultana T."/>
            <person name="Kesanakurti P."/>
            <person name="Hambleton S."/>
        </authorList>
    </citation>
    <scope>NUCLEOTIDE SEQUENCE</scope>
    <source>
        <strain evidence="11">DAOMC 236426</strain>
    </source>
</reference>
<keyword evidence="6" id="KW-0406">Ion transport</keyword>
<gene>
    <name evidence="11" type="ORF">A4X06_0g4313</name>
</gene>
<feature type="compositionally biased region" description="Basic and acidic residues" evidence="8">
    <location>
        <begin position="620"/>
        <end position="630"/>
    </location>
</feature>
<evidence type="ECO:0000256" key="5">
    <source>
        <dbReference type="ARBA" id="ARBA00022989"/>
    </source>
</evidence>
<feature type="transmembrane region" description="Helical" evidence="9">
    <location>
        <begin position="518"/>
        <end position="536"/>
    </location>
</feature>
<comment type="caution">
    <text evidence="11">The sequence shown here is derived from an EMBL/GenBank/DDBJ whole genome shotgun (WGS) entry which is preliminary data.</text>
</comment>
<dbReference type="NCBIfam" id="TIGR01297">
    <property type="entry name" value="CDF"/>
    <property type="match status" value="1"/>
</dbReference>
<feature type="transmembrane region" description="Helical" evidence="9">
    <location>
        <begin position="261"/>
        <end position="280"/>
    </location>
</feature>
<evidence type="ECO:0000256" key="6">
    <source>
        <dbReference type="ARBA" id="ARBA00023065"/>
    </source>
</evidence>
<feature type="transmembrane region" description="Helical" evidence="9">
    <location>
        <begin position="587"/>
        <end position="608"/>
    </location>
</feature>
<accession>A0A8X7MSG3</accession>